<dbReference type="AlphaFoldDB" id="A0A218XFK8"/>
<gene>
    <name evidence="5" type="ORF">CDL15_Pgr004007</name>
</gene>
<dbReference type="PANTHER" id="PTHR32401:SF48">
    <property type="entry name" value="LEGUME LECTIN DOMAIN-CONTAINING PROTEIN"/>
    <property type="match status" value="1"/>
</dbReference>
<feature type="domain" description="Legume lectin" evidence="4">
    <location>
        <begin position="57"/>
        <end position="160"/>
    </location>
</feature>
<feature type="transmembrane region" description="Helical" evidence="3">
    <location>
        <begin position="291"/>
        <end position="315"/>
    </location>
</feature>
<dbReference type="GO" id="GO:0030246">
    <property type="term" value="F:carbohydrate binding"/>
    <property type="evidence" value="ECO:0007669"/>
    <property type="project" value="UniProtKB-KW"/>
</dbReference>
<evidence type="ECO:0000313" key="6">
    <source>
        <dbReference type="Proteomes" id="UP000197138"/>
    </source>
</evidence>
<comment type="similarity">
    <text evidence="1">Belongs to the leguminous lectin family.</text>
</comment>
<dbReference type="InterPro" id="IPR001220">
    <property type="entry name" value="Legume_lectin_dom"/>
</dbReference>
<dbReference type="SUPFAM" id="SSF49899">
    <property type="entry name" value="Concanavalin A-like lectins/glucanases"/>
    <property type="match status" value="1"/>
</dbReference>
<evidence type="ECO:0000256" key="1">
    <source>
        <dbReference type="ARBA" id="ARBA00007606"/>
    </source>
</evidence>
<keyword evidence="3" id="KW-1133">Transmembrane helix</keyword>
<feature type="transmembrane region" description="Helical" evidence="3">
    <location>
        <begin position="33"/>
        <end position="53"/>
    </location>
</feature>
<evidence type="ECO:0000259" key="4">
    <source>
        <dbReference type="Pfam" id="PF00139"/>
    </source>
</evidence>
<protein>
    <recommendedName>
        <fullName evidence="4">Legume lectin domain-containing protein</fullName>
    </recommendedName>
</protein>
<sequence>MDNNMVDFHKSWMNIHGGFSAEYRRGVGLYGGVGWQVCALWVILLVCCPVTTFSQEMFSFGPFDRAARYEFALFPPAMVADGVLKLIPTFANNQSARAMLRTSFMLWDKPLEESSNLTTKAGKWVASFNTSFEVVVSQIDGITSGEGLAFIVTPDLELPIAVMDDIDPQDNSKWHVGLDINSVRSRVTRLLTIPLFTSGTVWLQYDGNAEILKIWVVASPVHAQDPPAHPLFPVLSTRLNLSDTVSQKSFFGFAASSGSDAIEMYSITKWSLSVEEHPMVANDWPSTKKKILVVGFTVIYTLMLFLLMGLAYHYWRKWHASPQNANMSA</sequence>
<keyword evidence="3" id="KW-0472">Membrane</keyword>
<dbReference type="InterPro" id="IPR013320">
    <property type="entry name" value="ConA-like_dom_sf"/>
</dbReference>
<dbReference type="EMBL" id="MTKT01001810">
    <property type="protein sequence ID" value="OWM83578.1"/>
    <property type="molecule type" value="Genomic_DNA"/>
</dbReference>
<dbReference type="PANTHER" id="PTHR32401">
    <property type="entry name" value="CONCANAVALIN A-LIKE LECTIN FAMILY PROTEIN"/>
    <property type="match status" value="1"/>
</dbReference>
<keyword evidence="3" id="KW-0812">Transmembrane</keyword>
<name>A0A218XFK8_PUNGR</name>
<accession>A0A218XFK8</accession>
<evidence type="ECO:0000313" key="5">
    <source>
        <dbReference type="EMBL" id="OWM83578.1"/>
    </source>
</evidence>
<evidence type="ECO:0000256" key="2">
    <source>
        <dbReference type="ARBA" id="ARBA00022734"/>
    </source>
</evidence>
<dbReference type="InterPro" id="IPR050258">
    <property type="entry name" value="Leguminous_Lectin"/>
</dbReference>
<proteinExistence type="inferred from homology"/>
<comment type="caution">
    <text evidence="5">The sequence shown here is derived from an EMBL/GenBank/DDBJ whole genome shotgun (WGS) entry which is preliminary data.</text>
</comment>
<dbReference type="Gene3D" id="2.60.120.200">
    <property type="match status" value="2"/>
</dbReference>
<dbReference type="Pfam" id="PF00139">
    <property type="entry name" value="Lectin_legB"/>
    <property type="match status" value="2"/>
</dbReference>
<reference evidence="6" key="1">
    <citation type="journal article" date="2017" name="Plant J.">
        <title>The pomegranate (Punica granatum L.) genome and the genomics of punicalagin biosynthesis.</title>
        <authorList>
            <person name="Qin G."/>
            <person name="Xu C."/>
            <person name="Ming R."/>
            <person name="Tang H."/>
            <person name="Guyot R."/>
            <person name="Kramer E.M."/>
            <person name="Hu Y."/>
            <person name="Yi X."/>
            <person name="Qi Y."/>
            <person name="Xu X."/>
            <person name="Gao Z."/>
            <person name="Pan H."/>
            <person name="Jian J."/>
            <person name="Tian Y."/>
            <person name="Yue Z."/>
            <person name="Xu Y."/>
        </authorList>
    </citation>
    <scope>NUCLEOTIDE SEQUENCE [LARGE SCALE GENOMIC DNA]</scope>
    <source>
        <strain evidence="6">cv. Dabenzi</strain>
    </source>
</reference>
<feature type="domain" description="Legume lectin" evidence="4">
    <location>
        <begin position="169"/>
        <end position="278"/>
    </location>
</feature>
<evidence type="ECO:0000256" key="3">
    <source>
        <dbReference type="SAM" id="Phobius"/>
    </source>
</evidence>
<dbReference type="Proteomes" id="UP000197138">
    <property type="component" value="Unassembled WGS sequence"/>
</dbReference>
<keyword evidence="2" id="KW-0430">Lectin</keyword>
<organism evidence="5 6">
    <name type="scientific">Punica granatum</name>
    <name type="common">Pomegranate</name>
    <dbReference type="NCBI Taxonomy" id="22663"/>
    <lineage>
        <taxon>Eukaryota</taxon>
        <taxon>Viridiplantae</taxon>
        <taxon>Streptophyta</taxon>
        <taxon>Embryophyta</taxon>
        <taxon>Tracheophyta</taxon>
        <taxon>Spermatophyta</taxon>
        <taxon>Magnoliopsida</taxon>
        <taxon>eudicotyledons</taxon>
        <taxon>Gunneridae</taxon>
        <taxon>Pentapetalae</taxon>
        <taxon>rosids</taxon>
        <taxon>malvids</taxon>
        <taxon>Myrtales</taxon>
        <taxon>Lythraceae</taxon>
        <taxon>Punica</taxon>
    </lineage>
</organism>